<dbReference type="EMBL" id="CAJVRM010000201">
    <property type="protein sequence ID" value="CAG8977030.1"/>
    <property type="molecule type" value="Genomic_DNA"/>
</dbReference>
<evidence type="ECO:0000256" key="1">
    <source>
        <dbReference type="SAM" id="MobiDB-lite"/>
    </source>
</evidence>
<dbReference type="AlphaFoldDB" id="A0A9N9LKE3"/>
<dbReference type="OrthoDB" id="10315885at2759"/>
<accession>A0A9N9LKE3</accession>
<evidence type="ECO:0000313" key="3">
    <source>
        <dbReference type="Proteomes" id="UP000701801"/>
    </source>
</evidence>
<dbReference type="Proteomes" id="UP000701801">
    <property type="component" value="Unassembled WGS sequence"/>
</dbReference>
<evidence type="ECO:0000313" key="2">
    <source>
        <dbReference type="EMBL" id="CAG8977030.1"/>
    </source>
</evidence>
<feature type="compositionally biased region" description="Polar residues" evidence="1">
    <location>
        <begin position="130"/>
        <end position="139"/>
    </location>
</feature>
<comment type="caution">
    <text evidence="2">The sequence shown here is derived from an EMBL/GenBank/DDBJ whole genome shotgun (WGS) entry which is preliminary data.</text>
</comment>
<proteinExistence type="predicted"/>
<protein>
    <submittedName>
        <fullName evidence="2">Uncharacterized protein</fullName>
    </submittedName>
</protein>
<reference evidence="2" key="1">
    <citation type="submission" date="2021-07" db="EMBL/GenBank/DDBJ databases">
        <authorList>
            <person name="Durling M."/>
        </authorList>
    </citation>
    <scope>NUCLEOTIDE SEQUENCE</scope>
</reference>
<keyword evidence="3" id="KW-1185">Reference proteome</keyword>
<sequence>MTAITFTQTTPPPFIAPIAARNITAILAITKLAHEIHEISEPLSDRLINPFVTTKSAELLTSMAGSRKPPPIPESPTAERLESAINRLRKCMEVDLERRISYAKTRADERRRASLNFVPSHRPRIASPLTKSVVSSQMKSLGDDTYDATNNDSIIVRPPETPRRPAGHNGRGGDDDDNSSDNDSVIVKPSSARKELLLAQHDSVQSLSNQTAGNLEKRKELFMSDLRLLEQRCRGLAQESELVFGDGASWLEEVSAKFRRMSYKATGEMKDQLDDLK</sequence>
<gene>
    <name evidence="2" type="ORF">HYALB_00008888</name>
</gene>
<feature type="region of interest" description="Disordered" evidence="1">
    <location>
        <begin position="130"/>
        <end position="185"/>
    </location>
</feature>
<name>A0A9N9LKE3_9HELO</name>
<organism evidence="2 3">
    <name type="scientific">Hymenoscyphus albidus</name>
    <dbReference type="NCBI Taxonomy" id="595503"/>
    <lineage>
        <taxon>Eukaryota</taxon>
        <taxon>Fungi</taxon>
        <taxon>Dikarya</taxon>
        <taxon>Ascomycota</taxon>
        <taxon>Pezizomycotina</taxon>
        <taxon>Leotiomycetes</taxon>
        <taxon>Helotiales</taxon>
        <taxon>Helotiaceae</taxon>
        <taxon>Hymenoscyphus</taxon>
    </lineage>
</organism>